<dbReference type="PROSITE" id="PS51471">
    <property type="entry name" value="FE2OG_OXY"/>
    <property type="match status" value="1"/>
</dbReference>
<evidence type="ECO:0000256" key="4">
    <source>
        <dbReference type="RuleBase" id="RU003682"/>
    </source>
</evidence>
<dbReference type="InterPro" id="IPR026992">
    <property type="entry name" value="DIOX_N"/>
</dbReference>
<dbReference type="InterPro" id="IPR050295">
    <property type="entry name" value="Plant_2OG-oxidoreductases"/>
</dbReference>
<dbReference type="SUPFAM" id="SSF51197">
    <property type="entry name" value="Clavaminate synthase-like"/>
    <property type="match status" value="1"/>
</dbReference>
<dbReference type="Gene3D" id="2.60.120.330">
    <property type="entry name" value="B-lactam Antibiotic, Isopenicillin N Synthase, Chain"/>
    <property type="match status" value="1"/>
</dbReference>
<feature type="domain" description="Fe2OG dioxygenase" evidence="5">
    <location>
        <begin position="167"/>
        <end position="267"/>
    </location>
</feature>
<dbReference type="GO" id="GO:0046872">
    <property type="term" value="F:metal ion binding"/>
    <property type="evidence" value="ECO:0007669"/>
    <property type="project" value="UniProtKB-KW"/>
</dbReference>
<dbReference type="AlphaFoldDB" id="A0ABD3HW49"/>
<dbReference type="EMBL" id="JBJQOH010000003">
    <property type="protein sequence ID" value="KAL3693574.1"/>
    <property type="molecule type" value="Genomic_DNA"/>
</dbReference>
<dbReference type="InterPro" id="IPR005123">
    <property type="entry name" value="Oxoglu/Fe-dep_dioxygenase_dom"/>
</dbReference>
<dbReference type="PANTHER" id="PTHR47991">
    <property type="entry name" value="OXOGLUTARATE/IRON-DEPENDENT DIOXYGENASE"/>
    <property type="match status" value="1"/>
</dbReference>
<evidence type="ECO:0000256" key="1">
    <source>
        <dbReference type="ARBA" id="ARBA00008056"/>
    </source>
</evidence>
<keyword evidence="3 4" id="KW-0408">Iron</keyword>
<comment type="similarity">
    <text evidence="1 4">Belongs to the iron/ascorbate-dependent oxidoreductase family.</text>
</comment>
<dbReference type="Proteomes" id="UP001633002">
    <property type="component" value="Unassembled WGS sequence"/>
</dbReference>
<proteinExistence type="inferred from homology"/>
<reference evidence="6 7" key="1">
    <citation type="submission" date="2024-09" db="EMBL/GenBank/DDBJ databases">
        <title>Chromosome-scale assembly of Riccia sorocarpa.</title>
        <authorList>
            <person name="Paukszto L."/>
        </authorList>
    </citation>
    <scope>NUCLEOTIDE SEQUENCE [LARGE SCALE GENOMIC DNA]</scope>
    <source>
        <strain evidence="6">LP-2024</strain>
        <tissue evidence="6">Aerial parts of the thallus</tissue>
    </source>
</reference>
<evidence type="ECO:0000256" key="2">
    <source>
        <dbReference type="ARBA" id="ARBA00022723"/>
    </source>
</evidence>
<organism evidence="6 7">
    <name type="scientific">Riccia sorocarpa</name>
    <dbReference type="NCBI Taxonomy" id="122646"/>
    <lineage>
        <taxon>Eukaryota</taxon>
        <taxon>Viridiplantae</taxon>
        <taxon>Streptophyta</taxon>
        <taxon>Embryophyta</taxon>
        <taxon>Marchantiophyta</taxon>
        <taxon>Marchantiopsida</taxon>
        <taxon>Marchantiidae</taxon>
        <taxon>Marchantiales</taxon>
        <taxon>Ricciaceae</taxon>
        <taxon>Riccia</taxon>
    </lineage>
</organism>
<dbReference type="Pfam" id="PF03171">
    <property type="entry name" value="2OG-FeII_Oxy"/>
    <property type="match status" value="1"/>
</dbReference>
<accession>A0ABD3HW49</accession>
<dbReference type="GO" id="GO:0016491">
    <property type="term" value="F:oxidoreductase activity"/>
    <property type="evidence" value="ECO:0007669"/>
    <property type="project" value="UniProtKB-KW"/>
</dbReference>
<dbReference type="InterPro" id="IPR027443">
    <property type="entry name" value="IPNS-like_sf"/>
</dbReference>
<keyword evidence="7" id="KW-1185">Reference proteome</keyword>
<sequence>MVNQVEVPVIDFAGLEGDQEQRKSVCWQVAEACQTWGFFQIMNHGINPELMKRAKQVSKEFFYLPDEEKTRIKVVPGNIRGWSHSKFTGATGDSKLIKPDTVEHLVLTQFPDNEESASRYPLNPPFYRATILEYAREMQTLHSKILSIMWEMLGLSAEQVEKIMYVKNITMRTNFYPLRKESDPPVGVCHPHSDPGGLTLLLADDVSGLQVKKDGRWVQVDPLPGAFIVNVGDASEIISNGTYKSVEHRGMPNQTQERLTIATFSGPLLEDEIGPLDEILSVENRPRYRSDIFGNYIRSFHRRGLDGKNGLDAYKLL</sequence>
<dbReference type="InterPro" id="IPR044861">
    <property type="entry name" value="IPNS-like_FE2OG_OXY"/>
</dbReference>
<gene>
    <name evidence="6" type="ORF">R1sor_007225</name>
</gene>
<evidence type="ECO:0000313" key="6">
    <source>
        <dbReference type="EMBL" id="KAL3693574.1"/>
    </source>
</evidence>
<keyword evidence="4" id="KW-0560">Oxidoreductase</keyword>
<evidence type="ECO:0000256" key="3">
    <source>
        <dbReference type="ARBA" id="ARBA00023004"/>
    </source>
</evidence>
<dbReference type="PRINTS" id="PR00682">
    <property type="entry name" value="IPNSYNTHASE"/>
</dbReference>
<protein>
    <recommendedName>
        <fullName evidence="5">Fe2OG dioxygenase domain-containing protein</fullName>
    </recommendedName>
</protein>
<evidence type="ECO:0000313" key="7">
    <source>
        <dbReference type="Proteomes" id="UP001633002"/>
    </source>
</evidence>
<keyword evidence="2 4" id="KW-0479">Metal-binding</keyword>
<evidence type="ECO:0000259" key="5">
    <source>
        <dbReference type="PROSITE" id="PS51471"/>
    </source>
</evidence>
<comment type="caution">
    <text evidence="6">The sequence shown here is derived from an EMBL/GenBank/DDBJ whole genome shotgun (WGS) entry which is preliminary data.</text>
</comment>
<name>A0ABD3HW49_9MARC</name>
<dbReference type="Pfam" id="PF14226">
    <property type="entry name" value="DIOX_N"/>
    <property type="match status" value="1"/>
</dbReference>